<dbReference type="Pfam" id="PF00217">
    <property type="entry name" value="ATP-gua_Ptrans"/>
    <property type="match status" value="1"/>
</dbReference>
<dbReference type="OrthoDB" id="9791353at2"/>
<evidence type="ECO:0000313" key="8">
    <source>
        <dbReference type="EMBL" id="SUU93422.1"/>
    </source>
</evidence>
<dbReference type="EC" id="2.7.3.-" evidence="8"/>
<dbReference type="RefSeq" id="WP_101540688.1">
    <property type="nucleotide sequence ID" value="NZ_CALTZC010000001.1"/>
</dbReference>
<dbReference type="Gene3D" id="3.30.590.10">
    <property type="entry name" value="Glutamine synthetase/guanido kinase, catalytic domain"/>
    <property type="match status" value="1"/>
</dbReference>
<evidence type="ECO:0000256" key="2">
    <source>
        <dbReference type="ARBA" id="ARBA00022741"/>
    </source>
</evidence>
<feature type="binding site" evidence="5">
    <location>
        <begin position="150"/>
        <end position="154"/>
    </location>
    <ligand>
        <name>ATP</name>
        <dbReference type="ChEBI" id="CHEBI:30616"/>
    </ligand>
</feature>
<dbReference type="InterPro" id="IPR014746">
    <property type="entry name" value="Gln_synth/guanido_kin_cat_dom"/>
</dbReference>
<feature type="domain" description="Phosphagen kinase C-terminal" evidence="6">
    <location>
        <begin position="8"/>
        <end position="230"/>
    </location>
</feature>
<dbReference type="InterPro" id="IPR022414">
    <property type="entry name" value="ATP-guanido_PTrfase_cat"/>
</dbReference>
<dbReference type="PROSITE" id="PS51510">
    <property type="entry name" value="PHOSPHAGEN_KINASE_C"/>
    <property type="match status" value="1"/>
</dbReference>
<evidence type="ECO:0000313" key="7">
    <source>
        <dbReference type="EMBL" id="PKZ15670.1"/>
    </source>
</evidence>
<proteinExistence type="inferred from homology"/>
<reference evidence="7 9" key="1">
    <citation type="submission" date="2017-12" db="EMBL/GenBank/DDBJ databases">
        <title>Phylogenetic diversity of female urinary microbiome.</title>
        <authorList>
            <person name="Thomas-White K."/>
            <person name="Wolfe A.J."/>
        </authorList>
    </citation>
    <scope>NUCLEOTIDE SEQUENCE [LARGE SCALE GENOMIC DNA]</scope>
    <source>
        <strain evidence="7 9">UMB0119</strain>
    </source>
</reference>
<comment type="caution">
    <text evidence="5">Lacks conserved residue(s) required for the propagation of feature annotation.</text>
</comment>
<organism evidence="7 9">
    <name type="scientific">Anaerococcus octavius</name>
    <dbReference type="NCBI Taxonomy" id="54007"/>
    <lineage>
        <taxon>Bacteria</taxon>
        <taxon>Bacillati</taxon>
        <taxon>Bacillota</taxon>
        <taxon>Tissierellia</taxon>
        <taxon>Tissierellales</taxon>
        <taxon>Peptoniphilaceae</taxon>
        <taxon>Anaerococcus</taxon>
    </lineage>
</organism>
<keyword evidence="9" id="KW-1185">Reference proteome</keyword>
<dbReference type="EMBL" id="PKGS01000006">
    <property type="protein sequence ID" value="PKZ15670.1"/>
    <property type="molecule type" value="Genomic_DNA"/>
</dbReference>
<protein>
    <submittedName>
        <fullName evidence="7">ATP--guanido phosphotransferase</fullName>
    </submittedName>
    <submittedName>
        <fullName evidence="8">ATP:guanido phosphotransferase SAV0524</fullName>
        <ecNumber evidence="8">2.7.3.-</ecNumber>
    </submittedName>
</protein>
<evidence type="ECO:0000256" key="4">
    <source>
        <dbReference type="ARBA" id="ARBA00022840"/>
    </source>
</evidence>
<reference evidence="8 10" key="2">
    <citation type="submission" date="2018-06" db="EMBL/GenBank/DDBJ databases">
        <authorList>
            <consortium name="Pathogen Informatics"/>
            <person name="Doyle S."/>
        </authorList>
    </citation>
    <scope>NUCLEOTIDE SEQUENCE [LARGE SCALE GENOMIC DNA]</scope>
    <source>
        <strain evidence="8 10">NCTC9810</strain>
    </source>
</reference>
<accession>A0A2I1M695</accession>
<name>A0A2I1M695_9FIRM</name>
<evidence type="ECO:0000313" key="9">
    <source>
        <dbReference type="Proteomes" id="UP000234335"/>
    </source>
</evidence>
<evidence type="ECO:0000256" key="3">
    <source>
        <dbReference type="ARBA" id="ARBA00022777"/>
    </source>
</evidence>
<dbReference type="AlphaFoldDB" id="A0A2I1M695"/>
<feature type="binding site" evidence="5">
    <location>
        <begin position="183"/>
        <end position="188"/>
    </location>
    <ligand>
        <name>ATP</name>
        <dbReference type="ChEBI" id="CHEBI:30616"/>
    </ligand>
</feature>
<evidence type="ECO:0000256" key="5">
    <source>
        <dbReference type="PROSITE-ProRule" id="PRU00843"/>
    </source>
</evidence>
<evidence type="ECO:0000259" key="6">
    <source>
        <dbReference type="PROSITE" id="PS51510"/>
    </source>
</evidence>
<gene>
    <name evidence="7" type="ORF">CYJ34_07665</name>
    <name evidence="8" type="ORF">NCTC9810_01781</name>
</gene>
<dbReference type="Proteomes" id="UP000255124">
    <property type="component" value="Unassembled WGS sequence"/>
</dbReference>
<sequence length="328" mass="38487">MIDYAKDIILNSNLSLRRNINGFDFPTTMTYEDSEKIVEIIRDIYPDDFILLGDLDENILNKLINDMVLSEDCTSKLAEIAVIFADDYIITVNDRDHIAINYRNFEMDVKKAYKRVNEIEKELDQKIDFAFSPEFGYLTSDARNSGAGLEIRLKMFLFALVDAEESYYGFKQGLLSHGMYGTRYIPAYYDKYVNDIYLVKNFGNYRENMDEYILEMSANIDSLVRNERRFRRDYQILNNITDDDIIEEIAISLNNLNSGKLTSLNTIASELFKLKKYSKLGFNTDLTSNELDYLIFNMTKNKYKGKKDPQRSEFLNSYMKERQWKLTD</sequence>
<keyword evidence="1 5" id="KW-0808">Transferase</keyword>
<dbReference type="Proteomes" id="UP000234335">
    <property type="component" value="Unassembled WGS sequence"/>
</dbReference>
<keyword evidence="4 5" id="KW-0067">ATP-binding</keyword>
<dbReference type="SUPFAM" id="SSF55931">
    <property type="entry name" value="Glutamine synthetase/guanido kinase"/>
    <property type="match status" value="1"/>
</dbReference>
<feature type="binding site" evidence="5">
    <location>
        <begin position="11"/>
        <end position="15"/>
    </location>
    <ligand>
        <name>ATP</name>
        <dbReference type="ChEBI" id="CHEBI:30616"/>
    </ligand>
</feature>
<evidence type="ECO:0000256" key="1">
    <source>
        <dbReference type="ARBA" id="ARBA00022679"/>
    </source>
</evidence>
<dbReference type="EMBL" id="UFTA01000002">
    <property type="protein sequence ID" value="SUU93422.1"/>
    <property type="molecule type" value="Genomic_DNA"/>
</dbReference>
<dbReference type="GO" id="GO:0016301">
    <property type="term" value="F:kinase activity"/>
    <property type="evidence" value="ECO:0007669"/>
    <property type="project" value="UniProtKB-KW"/>
</dbReference>
<keyword evidence="2 5" id="KW-0547">Nucleotide-binding</keyword>
<keyword evidence="3 5" id="KW-0418">Kinase</keyword>
<evidence type="ECO:0000313" key="10">
    <source>
        <dbReference type="Proteomes" id="UP000255124"/>
    </source>
</evidence>
<dbReference type="GO" id="GO:0005524">
    <property type="term" value="F:ATP binding"/>
    <property type="evidence" value="ECO:0007669"/>
    <property type="project" value="UniProtKB-UniRule"/>
</dbReference>
<comment type="similarity">
    <text evidence="5">Belongs to the ATP:guanido phosphotransferase family.</text>
</comment>